<proteinExistence type="predicted"/>
<feature type="chain" id="PRO_5017344133" description="Secreted protein" evidence="1">
    <location>
        <begin position="21"/>
        <end position="100"/>
    </location>
</feature>
<organism evidence="2 3">
    <name type="scientific">Seriola lalandi dorsalis</name>
    <dbReference type="NCBI Taxonomy" id="1841481"/>
    <lineage>
        <taxon>Eukaryota</taxon>
        <taxon>Metazoa</taxon>
        <taxon>Chordata</taxon>
        <taxon>Craniata</taxon>
        <taxon>Vertebrata</taxon>
        <taxon>Euteleostomi</taxon>
        <taxon>Actinopterygii</taxon>
        <taxon>Neopterygii</taxon>
        <taxon>Teleostei</taxon>
        <taxon>Neoteleostei</taxon>
        <taxon>Acanthomorphata</taxon>
        <taxon>Carangaria</taxon>
        <taxon>Carangiformes</taxon>
        <taxon>Carangidae</taxon>
        <taxon>Seriola</taxon>
    </lineage>
</organism>
<reference evidence="2" key="1">
    <citation type="submission" date="2025-08" db="UniProtKB">
        <authorList>
            <consortium name="Ensembl"/>
        </authorList>
    </citation>
    <scope>IDENTIFICATION</scope>
</reference>
<evidence type="ECO:0000256" key="1">
    <source>
        <dbReference type="SAM" id="SignalP"/>
    </source>
</evidence>
<accession>A0A3B4XD43</accession>
<keyword evidence="1" id="KW-0732">Signal</keyword>
<keyword evidence="3" id="KW-1185">Reference proteome</keyword>
<evidence type="ECO:0000313" key="2">
    <source>
        <dbReference type="Ensembl" id="ENSSLDP00000015729.1"/>
    </source>
</evidence>
<evidence type="ECO:0000313" key="3">
    <source>
        <dbReference type="Proteomes" id="UP000261360"/>
    </source>
</evidence>
<dbReference type="Ensembl" id="ENSSLDT00000016308.1">
    <property type="protein sequence ID" value="ENSSLDP00000015729.1"/>
    <property type="gene ID" value="ENSSLDG00000012495.1"/>
</dbReference>
<protein>
    <recommendedName>
        <fullName evidence="4">Secreted protein</fullName>
    </recommendedName>
</protein>
<evidence type="ECO:0008006" key="4">
    <source>
        <dbReference type="Google" id="ProtNLM"/>
    </source>
</evidence>
<sequence length="100" mass="11154">MHVCFVCICTVCGCAHCIFGCECMTELLCLQVHVCLAVYSVRLCSSGVLRVEGYMVACVWRARVERRAMHSMSMSRCGYHSRRATNPVTTRGRTLLANMG</sequence>
<feature type="signal peptide" evidence="1">
    <location>
        <begin position="1"/>
        <end position="20"/>
    </location>
</feature>
<dbReference type="Proteomes" id="UP000261360">
    <property type="component" value="Unplaced"/>
</dbReference>
<name>A0A3B4XD43_SERLL</name>
<reference evidence="2" key="2">
    <citation type="submission" date="2025-09" db="UniProtKB">
        <authorList>
            <consortium name="Ensembl"/>
        </authorList>
    </citation>
    <scope>IDENTIFICATION</scope>
</reference>
<dbReference type="AlphaFoldDB" id="A0A3B4XD43"/>